<dbReference type="Gene3D" id="1.20.1050.10">
    <property type="match status" value="1"/>
</dbReference>
<dbReference type="PROSITE" id="PS50404">
    <property type="entry name" value="GST_NTER"/>
    <property type="match status" value="1"/>
</dbReference>
<evidence type="ECO:0000313" key="3">
    <source>
        <dbReference type="EMBL" id="SPJ24067.1"/>
    </source>
</evidence>
<proteinExistence type="predicted"/>
<dbReference type="SUPFAM" id="SSF47616">
    <property type="entry name" value="GST C-terminal domain-like"/>
    <property type="match status" value="1"/>
</dbReference>
<feature type="region of interest" description="Disordered" evidence="1">
    <location>
        <begin position="33"/>
        <end position="54"/>
    </location>
</feature>
<dbReference type="InterPro" id="IPR036282">
    <property type="entry name" value="Glutathione-S-Trfase_C_sf"/>
</dbReference>
<dbReference type="Gene3D" id="3.40.30.10">
    <property type="entry name" value="Glutaredoxin"/>
    <property type="match status" value="1"/>
</dbReference>
<organism evidence="3 4">
    <name type="scientific">Palleronia abyssalis</name>
    <dbReference type="NCBI Taxonomy" id="1501240"/>
    <lineage>
        <taxon>Bacteria</taxon>
        <taxon>Pseudomonadati</taxon>
        <taxon>Pseudomonadota</taxon>
        <taxon>Alphaproteobacteria</taxon>
        <taxon>Rhodobacterales</taxon>
        <taxon>Roseobacteraceae</taxon>
        <taxon>Palleronia</taxon>
    </lineage>
</organism>
<dbReference type="Pfam" id="PF13417">
    <property type="entry name" value="GST_N_3"/>
    <property type="match status" value="1"/>
</dbReference>
<dbReference type="EC" id="2.5.1.18" evidence="3"/>
<dbReference type="SUPFAM" id="SSF52833">
    <property type="entry name" value="Thioredoxin-like"/>
    <property type="match status" value="1"/>
</dbReference>
<dbReference type="GO" id="GO:0004364">
    <property type="term" value="F:glutathione transferase activity"/>
    <property type="evidence" value="ECO:0007669"/>
    <property type="project" value="UniProtKB-EC"/>
</dbReference>
<sequence>MPILYHSPQSRSETVAALARMLSDQIEIREVTVSRQDGTGAPDPANPHPEKKVPFLTDGAESVRERGAIITYLTDLYPEADLAPLPGEAGRGAYLSWLTYYHAVMEPIIIFDWAELSHPILHATFRDRQTMIDRLCEGLEPGPWLLGERFSAADMLCASPFHWFPEATPDVPAIRDWVARTTERMG</sequence>
<name>A0A2R8BV70_9RHOB</name>
<dbReference type="PANTHER" id="PTHR44051:SF21">
    <property type="entry name" value="GLUTATHIONE S-TRANSFERASE FAMILY PROTEIN"/>
    <property type="match status" value="1"/>
</dbReference>
<dbReference type="Proteomes" id="UP000244912">
    <property type="component" value="Unassembled WGS sequence"/>
</dbReference>
<feature type="domain" description="GST N-terminal" evidence="2">
    <location>
        <begin position="1"/>
        <end position="81"/>
    </location>
</feature>
<dbReference type="InterPro" id="IPR004045">
    <property type="entry name" value="Glutathione_S-Trfase_N"/>
</dbReference>
<dbReference type="RefSeq" id="WP_108893909.1">
    <property type="nucleotide sequence ID" value="NZ_ONZF01000003.1"/>
</dbReference>
<evidence type="ECO:0000259" key="2">
    <source>
        <dbReference type="PROSITE" id="PS50404"/>
    </source>
</evidence>
<dbReference type="PANTHER" id="PTHR44051">
    <property type="entry name" value="GLUTATHIONE S-TRANSFERASE-RELATED"/>
    <property type="match status" value="1"/>
</dbReference>
<keyword evidence="3" id="KW-0808">Transferase</keyword>
<protein>
    <submittedName>
        <fullName evidence="3">Glutathione S-transferase GST-6.0</fullName>
        <ecNumber evidence="3">2.5.1.18</ecNumber>
    </submittedName>
</protein>
<reference evidence="4" key="1">
    <citation type="submission" date="2018-03" db="EMBL/GenBank/DDBJ databases">
        <authorList>
            <person name="Rodrigo-Torres L."/>
            <person name="Arahal R. D."/>
            <person name="Lucena T."/>
        </authorList>
    </citation>
    <scope>NUCLEOTIDE SEQUENCE [LARGE SCALE GENOMIC DNA]</scope>
    <source>
        <strain evidence="4">CECT 8504</strain>
    </source>
</reference>
<dbReference type="OrthoDB" id="5740960at2"/>
<gene>
    <name evidence="3" type="primary">gstB_2</name>
    <name evidence="3" type="ORF">PAA8504_01892</name>
</gene>
<evidence type="ECO:0000313" key="4">
    <source>
        <dbReference type="Proteomes" id="UP000244912"/>
    </source>
</evidence>
<keyword evidence="4" id="KW-1185">Reference proteome</keyword>
<dbReference type="AlphaFoldDB" id="A0A2R8BV70"/>
<evidence type="ECO:0000256" key="1">
    <source>
        <dbReference type="SAM" id="MobiDB-lite"/>
    </source>
</evidence>
<dbReference type="EMBL" id="ONZF01000003">
    <property type="protein sequence ID" value="SPJ24067.1"/>
    <property type="molecule type" value="Genomic_DNA"/>
</dbReference>
<accession>A0A2R8BV70</accession>
<dbReference type="InterPro" id="IPR036249">
    <property type="entry name" value="Thioredoxin-like_sf"/>
</dbReference>